<evidence type="ECO:0000256" key="1">
    <source>
        <dbReference type="ARBA" id="ARBA00022801"/>
    </source>
</evidence>
<keyword evidence="3" id="KW-0812">Transmembrane</keyword>
<dbReference type="Gene3D" id="2.60.120.200">
    <property type="match status" value="1"/>
</dbReference>
<feature type="transmembrane region" description="Helical" evidence="3">
    <location>
        <begin position="6"/>
        <end position="26"/>
    </location>
</feature>
<proteinExistence type="predicted"/>
<dbReference type="PANTHER" id="PTHR31062">
    <property type="entry name" value="XYLOGLUCAN ENDOTRANSGLUCOSYLASE/HYDROLASE PROTEIN 8-RELATED"/>
    <property type="match status" value="1"/>
</dbReference>
<name>A0ABP0Z525_9ROSI</name>
<sequence length="286" mass="32930">MGFYGINSYFPLFIVFLIINFVKINVVCQQVKFDQNYVVTYGQDHFFRLGGGTEVQLSLDRASGTGFKSKIGYGSGYFHMKLKLPSRHSPGVVTTYYLHSSPDNNGGVHDEVDFEFLGTDGPLYILQTNVFADDNGGREQRLRLWFDPTLAFHDYAILWNSHQIVFFIDGIPIRVFKNYTSNGGRYPSKAMFVLGSIWNGEEWASGGKKVDWSQAPFQANYKVFRILGCPFGNHCDSQAFLWNKADTWQLNPKQQKMYQLVKTKYVYYSYCSNPEAHQLYKECQFE</sequence>
<dbReference type="Pfam" id="PF00722">
    <property type="entry name" value="Glyco_hydro_16"/>
    <property type="match status" value="1"/>
</dbReference>
<dbReference type="PIRSF" id="PIRSF005604">
    <property type="entry name" value="XET"/>
    <property type="match status" value="1"/>
</dbReference>
<dbReference type="InterPro" id="IPR000757">
    <property type="entry name" value="Beta-glucanase-like"/>
</dbReference>
<gene>
    <name evidence="5" type="ORF">CITCOLO1_LOCUS20247</name>
</gene>
<dbReference type="EMBL" id="OZ021742">
    <property type="protein sequence ID" value="CAK9327854.1"/>
    <property type="molecule type" value="Genomic_DNA"/>
</dbReference>
<dbReference type="SUPFAM" id="SSF49899">
    <property type="entry name" value="Concanavalin A-like lectins/glucanases"/>
    <property type="match status" value="1"/>
</dbReference>
<dbReference type="PROSITE" id="PS51762">
    <property type="entry name" value="GH16_2"/>
    <property type="match status" value="1"/>
</dbReference>
<keyword evidence="1" id="KW-0378">Hydrolase</keyword>
<keyword evidence="6" id="KW-1185">Reference proteome</keyword>
<dbReference type="Proteomes" id="UP001642487">
    <property type="component" value="Chromosome 8"/>
</dbReference>
<keyword evidence="3" id="KW-1133">Transmembrane helix</keyword>
<keyword evidence="2" id="KW-0326">Glycosidase</keyword>
<evidence type="ECO:0000259" key="4">
    <source>
        <dbReference type="PROSITE" id="PS51762"/>
    </source>
</evidence>
<dbReference type="InterPro" id="IPR044791">
    <property type="entry name" value="Beta-glucanase/XTH"/>
</dbReference>
<organism evidence="5 6">
    <name type="scientific">Citrullus colocynthis</name>
    <name type="common">colocynth</name>
    <dbReference type="NCBI Taxonomy" id="252529"/>
    <lineage>
        <taxon>Eukaryota</taxon>
        <taxon>Viridiplantae</taxon>
        <taxon>Streptophyta</taxon>
        <taxon>Embryophyta</taxon>
        <taxon>Tracheophyta</taxon>
        <taxon>Spermatophyta</taxon>
        <taxon>Magnoliopsida</taxon>
        <taxon>eudicotyledons</taxon>
        <taxon>Gunneridae</taxon>
        <taxon>Pentapetalae</taxon>
        <taxon>rosids</taxon>
        <taxon>fabids</taxon>
        <taxon>Cucurbitales</taxon>
        <taxon>Cucurbitaceae</taxon>
        <taxon>Benincaseae</taxon>
        <taxon>Citrullus</taxon>
    </lineage>
</organism>
<dbReference type="InterPro" id="IPR013320">
    <property type="entry name" value="ConA-like_dom_sf"/>
</dbReference>
<dbReference type="InterPro" id="IPR016455">
    <property type="entry name" value="XTH"/>
</dbReference>
<feature type="domain" description="GH16" evidence="4">
    <location>
        <begin position="2"/>
        <end position="221"/>
    </location>
</feature>
<accession>A0ABP0Z525</accession>
<evidence type="ECO:0000256" key="3">
    <source>
        <dbReference type="SAM" id="Phobius"/>
    </source>
</evidence>
<reference evidence="5 6" key="1">
    <citation type="submission" date="2024-03" db="EMBL/GenBank/DDBJ databases">
        <authorList>
            <person name="Gkanogiannis A."/>
            <person name="Becerra Lopez-Lavalle L."/>
        </authorList>
    </citation>
    <scope>NUCLEOTIDE SEQUENCE [LARGE SCALE GENOMIC DNA]</scope>
</reference>
<evidence type="ECO:0000256" key="2">
    <source>
        <dbReference type="ARBA" id="ARBA00023295"/>
    </source>
</evidence>
<protein>
    <recommendedName>
        <fullName evidence="4">GH16 domain-containing protein</fullName>
    </recommendedName>
</protein>
<evidence type="ECO:0000313" key="6">
    <source>
        <dbReference type="Proteomes" id="UP001642487"/>
    </source>
</evidence>
<evidence type="ECO:0000313" key="5">
    <source>
        <dbReference type="EMBL" id="CAK9327854.1"/>
    </source>
</evidence>
<keyword evidence="3" id="KW-0472">Membrane</keyword>